<evidence type="ECO:0000313" key="2">
    <source>
        <dbReference type="Proteomes" id="UP001409585"/>
    </source>
</evidence>
<proteinExistence type="predicted"/>
<organism evidence="1 2">
    <name type="scientific">Halioxenophilus aromaticivorans</name>
    <dbReference type="NCBI Taxonomy" id="1306992"/>
    <lineage>
        <taxon>Bacteria</taxon>
        <taxon>Pseudomonadati</taxon>
        <taxon>Pseudomonadota</taxon>
        <taxon>Gammaproteobacteria</taxon>
        <taxon>Alteromonadales</taxon>
        <taxon>Alteromonadaceae</taxon>
        <taxon>Halioxenophilus</taxon>
    </lineage>
</organism>
<comment type="caution">
    <text evidence="1">The sequence shown here is derived from an EMBL/GenBank/DDBJ whole genome shotgun (WGS) entry which is preliminary data.</text>
</comment>
<dbReference type="Pfam" id="PF10977">
    <property type="entry name" value="DUF2797"/>
    <property type="match status" value="1"/>
</dbReference>
<name>A0AAV3TXB0_9ALTE</name>
<dbReference type="AlphaFoldDB" id="A0AAV3TXB0"/>
<evidence type="ECO:0000313" key="1">
    <source>
        <dbReference type="EMBL" id="GAA4930061.1"/>
    </source>
</evidence>
<dbReference type="InterPro" id="IPR021246">
    <property type="entry name" value="DUF2797"/>
</dbReference>
<dbReference type="EMBL" id="BAABLX010000001">
    <property type="protein sequence ID" value="GAA4930061.1"/>
    <property type="molecule type" value="Genomic_DNA"/>
</dbReference>
<gene>
    <name evidence="1" type="ORF">GCM10025791_02300</name>
</gene>
<sequence>MSLKTATGICKKMPAELSADGSVQYSLQLGDDAEISLNDKLNSQITIEFAGAIQCIHCGRKTKKSFSQGYCFPCMKKLAQCDQCIMSPERCHYDAGTCREPEWADKYCMTDHYVYLSNTTAAKVGLTRGSQIPTRWIDQGAEQALPIYRTATRQQAGFVEDALRQHIADKTNWRNMLKSSAAPINLETLRDELREMTQSALEEITERFGASNIIALDSEKVIDLTFPVSTYPTKITSFNLDKVPSAEGVLQGIKGQYLIFDTGVINLRKYTGYELTFTFSG</sequence>
<keyword evidence="2" id="KW-1185">Reference proteome</keyword>
<reference evidence="2" key="1">
    <citation type="journal article" date="2019" name="Int. J. Syst. Evol. Microbiol.">
        <title>The Global Catalogue of Microorganisms (GCM) 10K type strain sequencing project: providing services to taxonomists for standard genome sequencing and annotation.</title>
        <authorList>
            <consortium name="The Broad Institute Genomics Platform"/>
            <consortium name="The Broad Institute Genome Sequencing Center for Infectious Disease"/>
            <person name="Wu L."/>
            <person name="Ma J."/>
        </authorList>
    </citation>
    <scope>NUCLEOTIDE SEQUENCE [LARGE SCALE GENOMIC DNA]</scope>
    <source>
        <strain evidence="2">JCM 19134</strain>
    </source>
</reference>
<protein>
    <submittedName>
        <fullName evidence="1">DUF2797 domain-containing protein</fullName>
    </submittedName>
</protein>
<accession>A0AAV3TXB0</accession>
<dbReference type="Proteomes" id="UP001409585">
    <property type="component" value="Unassembled WGS sequence"/>
</dbReference>